<dbReference type="OrthoDB" id="1915670at2759"/>
<dbReference type="GO" id="GO:0010497">
    <property type="term" value="P:plasmodesmata-mediated intercellular transport"/>
    <property type="evidence" value="ECO:0007669"/>
    <property type="project" value="InterPro"/>
</dbReference>
<keyword evidence="1" id="KW-0175">Coiled coil</keyword>
<dbReference type="SUPFAM" id="SSF57997">
    <property type="entry name" value="Tropomyosin"/>
    <property type="match status" value="1"/>
</dbReference>
<evidence type="ECO:0008006" key="5">
    <source>
        <dbReference type="Google" id="ProtNLM"/>
    </source>
</evidence>
<evidence type="ECO:0000256" key="1">
    <source>
        <dbReference type="SAM" id="Coils"/>
    </source>
</evidence>
<dbReference type="Gene3D" id="1.10.287.2610">
    <property type="match status" value="1"/>
</dbReference>
<accession>A0A7J7LBT3</accession>
<reference evidence="3 4" key="1">
    <citation type="journal article" date="2020" name="IScience">
        <title>Genome Sequencing of the Endangered Kingdonia uniflora (Circaeasteraceae, Ranunculales) Reveals Potential Mechanisms of Evolutionary Specialization.</title>
        <authorList>
            <person name="Sun Y."/>
            <person name="Deng T."/>
            <person name="Zhang A."/>
            <person name="Moore M.J."/>
            <person name="Landis J.B."/>
            <person name="Lin N."/>
            <person name="Zhang H."/>
            <person name="Zhang X."/>
            <person name="Huang J."/>
            <person name="Zhang X."/>
            <person name="Sun H."/>
            <person name="Wang H."/>
        </authorList>
    </citation>
    <scope>NUCLEOTIDE SEQUENCE [LARGE SCALE GENOMIC DNA]</scope>
    <source>
        <strain evidence="3">TB1705</strain>
        <tissue evidence="3">Leaf</tissue>
    </source>
</reference>
<protein>
    <recommendedName>
        <fullName evidence="5">Movement protein binding protein 2C</fullName>
    </recommendedName>
</protein>
<evidence type="ECO:0000313" key="4">
    <source>
        <dbReference type="Proteomes" id="UP000541444"/>
    </source>
</evidence>
<name>A0A7J7LBT3_9MAGN</name>
<dbReference type="PANTHER" id="PTHR35502:SF2">
    <property type="entry name" value="PROTEIN MICROTUBULE BINDING PROTEIN 2C"/>
    <property type="match status" value="1"/>
</dbReference>
<dbReference type="AlphaFoldDB" id="A0A7J7LBT3"/>
<comment type="caution">
    <text evidence="3">The sequence shown here is derived from an EMBL/GenBank/DDBJ whole genome shotgun (WGS) entry which is preliminary data.</text>
</comment>
<feature type="region of interest" description="Disordered" evidence="2">
    <location>
        <begin position="105"/>
        <end position="127"/>
    </location>
</feature>
<sequence>MSLFEEQHFINLDDNGSYGDPKSWLSREDPSSPLPPQSQRPLNSVSSGNVSGFDKVLYKNLVEMVPLVESLMDRRVNVNASFPRRASLVYTKTPSNPKKVTEIKGRKVAQSIPSKKKREFGDSDTNKTASADEFSIFTSGATTMEKDKEELTMLQEQVENLEKKLLEKEELLKSAEASMNQMTTVHSKLDELKRQVEEKDSLIKSAQMQLSDAKIKLADKQAALEKLQWESTTSNKKVQKLQEDLDSTHGEMSTFMLLVEGLTKTDSIEYAEDYDITPYNLNHLPYIDDMDEMGMFEMEEAREAYISAVAAAKESQDEEALEMALKARKRLQSFLLRPQNVKCNGESPHGIPLS</sequence>
<dbReference type="EMBL" id="JACGCM010002404">
    <property type="protein sequence ID" value="KAF6140048.1"/>
    <property type="molecule type" value="Genomic_DNA"/>
</dbReference>
<dbReference type="Proteomes" id="UP000541444">
    <property type="component" value="Unassembled WGS sequence"/>
</dbReference>
<dbReference type="InterPro" id="IPR040289">
    <property type="entry name" value="MBP2C"/>
</dbReference>
<keyword evidence="4" id="KW-1185">Reference proteome</keyword>
<dbReference type="GO" id="GO:0008017">
    <property type="term" value="F:microtubule binding"/>
    <property type="evidence" value="ECO:0007669"/>
    <property type="project" value="InterPro"/>
</dbReference>
<proteinExistence type="predicted"/>
<dbReference type="PANTHER" id="PTHR35502">
    <property type="entry name" value="PROTEIN MICROTUBULE BINDING PROTEIN 2C"/>
    <property type="match status" value="1"/>
</dbReference>
<gene>
    <name evidence="3" type="ORF">GIB67_001789</name>
</gene>
<evidence type="ECO:0000313" key="3">
    <source>
        <dbReference type="EMBL" id="KAF6140048.1"/>
    </source>
</evidence>
<feature type="region of interest" description="Disordered" evidence="2">
    <location>
        <begin position="12"/>
        <end position="47"/>
    </location>
</feature>
<evidence type="ECO:0000256" key="2">
    <source>
        <dbReference type="SAM" id="MobiDB-lite"/>
    </source>
</evidence>
<feature type="coiled-coil region" evidence="1">
    <location>
        <begin position="144"/>
        <end position="244"/>
    </location>
</feature>
<organism evidence="3 4">
    <name type="scientific">Kingdonia uniflora</name>
    <dbReference type="NCBI Taxonomy" id="39325"/>
    <lineage>
        <taxon>Eukaryota</taxon>
        <taxon>Viridiplantae</taxon>
        <taxon>Streptophyta</taxon>
        <taxon>Embryophyta</taxon>
        <taxon>Tracheophyta</taxon>
        <taxon>Spermatophyta</taxon>
        <taxon>Magnoliopsida</taxon>
        <taxon>Ranunculales</taxon>
        <taxon>Circaeasteraceae</taxon>
        <taxon>Kingdonia</taxon>
    </lineage>
</organism>